<dbReference type="PANTHER" id="PTHR12370:SF3">
    <property type="entry name" value="PHOSPHOLIPASE B-LIKE 2-RELATED"/>
    <property type="match status" value="1"/>
</dbReference>
<evidence type="ECO:0000313" key="10">
    <source>
        <dbReference type="EMBL" id="BAN41243.1"/>
    </source>
</evidence>
<evidence type="ECO:0000256" key="9">
    <source>
        <dbReference type="RuleBase" id="RU364138"/>
    </source>
</evidence>
<dbReference type="GO" id="GO:0009395">
    <property type="term" value="P:phospholipid catabolic process"/>
    <property type="evidence" value="ECO:0007669"/>
    <property type="project" value="TreeGrafter"/>
</dbReference>
<evidence type="ECO:0000256" key="7">
    <source>
        <dbReference type="ARBA" id="ARBA00023098"/>
    </source>
</evidence>
<reference evidence="10" key="1">
    <citation type="submission" date="2012-06" db="EMBL/GenBank/DDBJ databases">
        <title>Short 5' UTR of Entamoeba genes.</title>
        <authorList>
            <person name="Hiranuka K."/>
            <person name="Kumagai M."/>
            <person name="Wakaguri H."/>
            <person name="Suzuki Y."/>
            <person name="Sugano S."/>
            <person name="Watanabe J."/>
            <person name="Makioka A."/>
        </authorList>
    </citation>
    <scope>NUCLEOTIDE SEQUENCE</scope>
    <source>
        <strain evidence="10">IP1</strain>
    </source>
</reference>
<evidence type="ECO:0000256" key="6">
    <source>
        <dbReference type="ARBA" id="ARBA00022963"/>
    </source>
</evidence>
<dbReference type="EMBL" id="AK422790">
    <property type="protein sequence ID" value="BAN41243.1"/>
    <property type="molecule type" value="mRNA"/>
</dbReference>
<evidence type="ECO:0000256" key="5">
    <source>
        <dbReference type="ARBA" id="ARBA00022801"/>
    </source>
</evidence>
<protein>
    <recommendedName>
        <fullName evidence="9">Phospholipase B-like</fullName>
        <ecNumber evidence="9">3.1.1.-</ecNumber>
    </recommendedName>
</protein>
<accession>S0B136</accession>
<dbReference type="Gene3D" id="3.60.60.30">
    <property type="match status" value="1"/>
</dbReference>
<evidence type="ECO:0000256" key="8">
    <source>
        <dbReference type="ARBA" id="ARBA00023180"/>
    </source>
</evidence>
<evidence type="ECO:0000256" key="3">
    <source>
        <dbReference type="ARBA" id="ARBA00022525"/>
    </source>
</evidence>
<dbReference type="EC" id="3.1.1.-" evidence="9"/>
<keyword evidence="6 9" id="KW-0442">Lipid degradation</keyword>
<comment type="function">
    <text evidence="9">Putative phospholipase.</text>
</comment>
<evidence type="ECO:0000256" key="2">
    <source>
        <dbReference type="ARBA" id="ARBA00007835"/>
    </source>
</evidence>
<proteinExistence type="evidence at transcript level"/>
<dbReference type="InterPro" id="IPR007000">
    <property type="entry name" value="PLipase_B-like"/>
</dbReference>
<keyword evidence="8" id="KW-0325">Glycoprotein</keyword>
<dbReference type="PANTHER" id="PTHR12370">
    <property type="entry name" value="PHOSPHOLIPASE B-RELATED"/>
    <property type="match status" value="1"/>
</dbReference>
<keyword evidence="3" id="KW-0964">Secreted</keyword>
<dbReference type="GO" id="GO:0004620">
    <property type="term" value="F:phospholipase activity"/>
    <property type="evidence" value="ECO:0007669"/>
    <property type="project" value="InterPro"/>
</dbReference>
<dbReference type="GO" id="GO:0005576">
    <property type="term" value="C:extracellular region"/>
    <property type="evidence" value="ECO:0007669"/>
    <property type="project" value="UniProtKB-SubCell"/>
</dbReference>
<dbReference type="Pfam" id="PF04916">
    <property type="entry name" value="Phospholip_B"/>
    <property type="match status" value="1"/>
</dbReference>
<evidence type="ECO:0000256" key="4">
    <source>
        <dbReference type="ARBA" id="ARBA00022729"/>
    </source>
</evidence>
<name>S0B136_ENTIV</name>
<keyword evidence="4" id="KW-0732">Signal</keyword>
<keyword evidence="5 9" id="KW-0378">Hydrolase</keyword>
<evidence type="ECO:0000256" key="1">
    <source>
        <dbReference type="ARBA" id="ARBA00004613"/>
    </source>
</evidence>
<comment type="subcellular location">
    <subcellularLocation>
        <location evidence="1">Secreted</location>
    </subcellularLocation>
</comment>
<sequence>MFVLLSFVAICMAAKQRTISVYHTDDKWTISRVNDPEAVAVASYKYTRNEQGYTELRITTNKKYSDKEQMFATGFADGYFSAYDINNHQSNMDTWYIGHYLDNKPYPKSLYNYIQSNIDYINKKIEDNAGDAYWTSVDLVMEQVRGITAGHNLAVSLDKQMTFFDMFFYESYGDLLDLTAVLPGDDGVVREMWYKKYANDSNAFHLQWKMRTKCSGLVKYVKDKHDIYVSQAAWFYYGAMTRVMKYFNIQLSSDYLSAKEVSFSSYPGFVFSFDDFYMTSNNLAIFETTFPNFNTDLNKFIVPETILDWLRIVVAVRHSDNGDDFFESFKKENSGTYNNQWIVVDYDLLNSVEDGIPEKTFTVSEQLPGYMYFQDFSKSLEETGYFGSYNLPAIQETIDMSNLMEHAQTPKDKFWNSPTGCCRANIFRANAPAVNDMDAMKKMMKYNKWQDDINSVTPDGIKDSGAAIGARYDLRDQAIGALPFGQMDAKICEKAGFDKLRFHVEAGPTHDDQEVLDFNTFPSHNWNWGTDGVVKVWNFEWEEFVPK</sequence>
<organism evidence="10">
    <name type="scientific">Entamoeba invadens</name>
    <dbReference type="NCBI Taxonomy" id="33085"/>
    <lineage>
        <taxon>Eukaryota</taxon>
        <taxon>Amoebozoa</taxon>
        <taxon>Evosea</taxon>
        <taxon>Archamoebae</taxon>
        <taxon>Mastigamoebida</taxon>
        <taxon>Entamoebidae</taxon>
        <taxon>Entamoeba</taxon>
    </lineage>
</organism>
<comment type="similarity">
    <text evidence="2 9">Belongs to the phospholipase B-like family.</text>
</comment>
<dbReference type="AlphaFoldDB" id="S0B136"/>
<keyword evidence="7 9" id="KW-0443">Lipid metabolism</keyword>
<dbReference type="VEuPathDB" id="AmoebaDB:EIN_182450"/>